<feature type="region of interest" description="Disordered" evidence="3">
    <location>
        <begin position="1"/>
        <end position="24"/>
    </location>
</feature>
<evidence type="ECO:0000256" key="1">
    <source>
        <dbReference type="ARBA" id="ARBA00023125"/>
    </source>
</evidence>
<sequence length="224" mass="25691">MNGKGALAKTKRPPRPAARSKAARQTLSREAWIAAARKVLEKRGIGEVKIDRLAQQLKVTRGSFYFHFASLADLRGGLLQEWRNSNCAPFWAMREIHDIDGLQFFTDIVHVWVDEAPFSPLLDLAVRDWSRTSKKLAQEVKEIDDLRIELLIRSFRAMGYSEDESIVRARITYFHQIGQYALSFKEDPAVRRRYQPLFGEVLLGPLVQEPGTAPRPSEMRNGRR</sequence>
<dbReference type="InterPro" id="IPR001647">
    <property type="entry name" value="HTH_TetR"/>
</dbReference>
<feature type="domain" description="HTH tetR-type" evidence="4">
    <location>
        <begin position="26"/>
        <end position="86"/>
    </location>
</feature>
<organism evidence="5 6">
    <name type="scientific">Rhizobium loti</name>
    <name type="common">Mesorhizobium loti</name>
    <dbReference type="NCBI Taxonomy" id="381"/>
    <lineage>
        <taxon>Bacteria</taxon>
        <taxon>Pseudomonadati</taxon>
        <taxon>Pseudomonadota</taxon>
        <taxon>Alphaproteobacteria</taxon>
        <taxon>Hyphomicrobiales</taxon>
        <taxon>Phyllobacteriaceae</taxon>
        <taxon>Mesorhizobium</taxon>
    </lineage>
</organism>
<accession>A0A8E3B2X0</accession>
<evidence type="ECO:0000259" key="4">
    <source>
        <dbReference type="PROSITE" id="PS50977"/>
    </source>
</evidence>
<dbReference type="RefSeq" id="WP_109670189.1">
    <property type="nucleotide sequence ID" value="NZ_QGGH01000010.1"/>
</dbReference>
<evidence type="ECO:0000313" key="5">
    <source>
        <dbReference type="EMBL" id="PWJ88602.1"/>
    </source>
</evidence>
<dbReference type="SUPFAM" id="SSF46689">
    <property type="entry name" value="Homeodomain-like"/>
    <property type="match status" value="1"/>
</dbReference>
<keyword evidence="1 2" id="KW-0238">DNA-binding</keyword>
<dbReference type="Pfam" id="PF00440">
    <property type="entry name" value="TetR_N"/>
    <property type="match status" value="1"/>
</dbReference>
<dbReference type="Gene3D" id="1.10.357.10">
    <property type="entry name" value="Tetracycline Repressor, domain 2"/>
    <property type="match status" value="1"/>
</dbReference>
<dbReference type="GO" id="GO:0003677">
    <property type="term" value="F:DNA binding"/>
    <property type="evidence" value="ECO:0007669"/>
    <property type="project" value="UniProtKB-UniRule"/>
</dbReference>
<feature type="DNA-binding region" description="H-T-H motif" evidence="2">
    <location>
        <begin position="49"/>
        <end position="68"/>
    </location>
</feature>
<dbReference type="PROSITE" id="PS50977">
    <property type="entry name" value="HTH_TETR_2"/>
    <property type="match status" value="1"/>
</dbReference>
<dbReference type="EMBL" id="QGGH01000010">
    <property type="protein sequence ID" value="PWJ88602.1"/>
    <property type="molecule type" value="Genomic_DNA"/>
</dbReference>
<dbReference type="InterPro" id="IPR009057">
    <property type="entry name" value="Homeodomain-like_sf"/>
</dbReference>
<dbReference type="GeneID" id="61054682"/>
<reference evidence="5 6" key="1">
    <citation type="submission" date="2018-05" db="EMBL/GenBank/DDBJ databases">
        <title>Genomic Encyclopedia of Type Strains, Phase IV (KMG-IV): sequencing the most valuable type-strain genomes for metagenomic binning, comparative biology and taxonomic classification.</title>
        <authorList>
            <person name="Goeker M."/>
        </authorList>
    </citation>
    <scope>NUCLEOTIDE SEQUENCE [LARGE SCALE GENOMIC DNA]</scope>
    <source>
        <strain evidence="5 6">DSM 2626</strain>
    </source>
</reference>
<evidence type="ECO:0000313" key="6">
    <source>
        <dbReference type="Proteomes" id="UP000245631"/>
    </source>
</evidence>
<gene>
    <name evidence="5" type="ORF">C8D77_11069</name>
</gene>
<name>A0A8E3B2X0_RHILI</name>
<dbReference type="Proteomes" id="UP000245631">
    <property type="component" value="Unassembled WGS sequence"/>
</dbReference>
<dbReference type="AlphaFoldDB" id="A0A8E3B2X0"/>
<proteinExistence type="predicted"/>
<protein>
    <submittedName>
        <fullName evidence="5">TetR family transcriptional regulator</fullName>
    </submittedName>
</protein>
<comment type="caution">
    <text evidence="5">The sequence shown here is derived from an EMBL/GenBank/DDBJ whole genome shotgun (WGS) entry which is preliminary data.</text>
</comment>
<evidence type="ECO:0000256" key="3">
    <source>
        <dbReference type="SAM" id="MobiDB-lite"/>
    </source>
</evidence>
<evidence type="ECO:0000256" key="2">
    <source>
        <dbReference type="PROSITE-ProRule" id="PRU00335"/>
    </source>
</evidence>